<dbReference type="PANTHER" id="PTHR36838">
    <property type="entry name" value="AUXIN EFFLUX CARRIER FAMILY PROTEIN"/>
    <property type="match status" value="1"/>
</dbReference>
<feature type="transmembrane region" description="Helical" evidence="7">
    <location>
        <begin position="177"/>
        <end position="196"/>
    </location>
</feature>
<protein>
    <recommendedName>
        <fullName evidence="10">Permease</fullName>
    </recommendedName>
</protein>
<dbReference type="GO" id="GO:0055085">
    <property type="term" value="P:transmembrane transport"/>
    <property type="evidence" value="ECO:0007669"/>
    <property type="project" value="InterPro"/>
</dbReference>
<dbReference type="RefSeq" id="WP_072428253.1">
    <property type="nucleotide sequence ID" value="NZ_FPKR01000006.1"/>
</dbReference>
<accession>A0A1K2HG60</accession>
<dbReference type="AlphaFoldDB" id="A0A1K2HG60"/>
<evidence type="ECO:0000256" key="1">
    <source>
        <dbReference type="ARBA" id="ARBA00004141"/>
    </source>
</evidence>
<dbReference type="STRING" id="1121279.SAMN02745887_01730"/>
<organism evidence="8 9">
    <name type="scientific">Chitinimonas taiwanensis DSM 18899</name>
    <dbReference type="NCBI Taxonomy" id="1121279"/>
    <lineage>
        <taxon>Bacteria</taxon>
        <taxon>Pseudomonadati</taxon>
        <taxon>Pseudomonadota</taxon>
        <taxon>Betaproteobacteria</taxon>
        <taxon>Neisseriales</taxon>
        <taxon>Chitinibacteraceae</taxon>
        <taxon>Chitinimonas</taxon>
    </lineage>
</organism>
<dbReference type="Proteomes" id="UP000186513">
    <property type="component" value="Unassembled WGS sequence"/>
</dbReference>
<dbReference type="OrthoDB" id="3238001at2"/>
<feature type="transmembrane region" description="Helical" evidence="7">
    <location>
        <begin position="208"/>
        <end position="227"/>
    </location>
</feature>
<feature type="transmembrane region" description="Helical" evidence="7">
    <location>
        <begin position="6"/>
        <end position="23"/>
    </location>
</feature>
<feature type="transmembrane region" description="Helical" evidence="7">
    <location>
        <begin position="239"/>
        <end position="257"/>
    </location>
</feature>
<keyword evidence="4 7" id="KW-0812">Transmembrane</keyword>
<dbReference type="GO" id="GO:0016020">
    <property type="term" value="C:membrane"/>
    <property type="evidence" value="ECO:0007669"/>
    <property type="project" value="UniProtKB-SubCell"/>
</dbReference>
<keyword evidence="5 7" id="KW-1133">Transmembrane helix</keyword>
<keyword evidence="9" id="KW-1185">Reference proteome</keyword>
<gene>
    <name evidence="8" type="ORF">SAMN02745887_01730</name>
</gene>
<evidence type="ECO:0000256" key="4">
    <source>
        <dbReference type="ARBA" id="ARBA00022692"/>
    </source>
</evidence>
<keyword evidence="2" id="KW-0813">Transport</keyword>
<dbReference type="InterPro" id="IPR004776">
    <property type="entry name" value="Mem_transp_PIN-like"/>
</dbReference>
<sequence>MLLRILAIITPVLLIILIGYLYARRHRPDLAAMNTLTVDLLSPLLIFSGLTAKDFDLRANGWLLLAGLVVVLGSGGIAWLFARWRGWDTRTFVPPMMFGNTANMGLPLALLTFGPQAVPAAVALFVMTNLLHFTLGAKLVNHDASLAGVLKSPMIAASVLGIGFNLLGLSLPEWAALPIRLLGEAAIPLMLFALGARMLDVSLAGWRIGLAGAALCPLAGLLVAALASQLLPLTPSATAQLYVYASLPPAVLNFLIAERNQQEPDKVASIVLLGNLSSLIFVPLGLALALS</sequence>
<comment type="subcellular location">
    <subcellularLocation>
        <location evidence="1">Membrane</location>
        <topology evidence="1">Multi-pass membrane protein</topology>
    </subcellularLocation>
</comment>
<keyword evidence="6 7" id="KW-0472">Membrane</keyword>
<keyword evidence="3" id="KW-1003">Cell membrane</keyword>
<reference evidence="8 9" key="1">
    <citation type="submission" date="2016-11" db="EMBL/GenBank/DDBJ databases">
        <authorList>
            <person name="Jaros S."/>
            <person name="Januszkiewicz K."/>
            <person name="Wedrychowicz H."/>
        </authorList>
    </citation>
    <scope>NUCLEOTIDE SEQUENCE [LARGE SCALE GENOMIC DNA]</scope>
    <source>
        <strain evidence="8 9">DSM 18899</strain>
    </source>
</reference>
<dbReference type="EMBL" id="FPKR01000006">
    <property type="protein sequence ID" value="SFZ75772.1"/>
    <property type="molecule type" value="Genomic_DNA"/>
</dbReference>
<evidence type="ECO:0000256" key="6">
    <source>
        <dbReference type="ARBA" id="ARBA00023136"/>
    </source>
</evidence>
<evidence type="ECO:0000256" key="5">
    <source>
        <dbReference type="ARBA" id="ARBA00022989"/>
    </source>
</evidence>
<name>A0A1K2HG60_9NEIS</name>
<proteinExistence type="predicted"/>
<feature type="transmembrane region" description="Helical" evidence="7">
    <location>
        <begin position="62"/>
        <end position="81"/>
    </location>
</feature>
<evidence type="ECO:0000313" key="8">
    <source>
        <dbReference type="EMBL" id="SFZ75772.1"/>
    </source>
</evidence>
<dbReference type="PANTHER" id="PTHR36838:SF1">
    <property type="entry name" value="SLR1864 PROTEIN"/>
    <property type="match status" value="1"/>
</dbReference>
<evidence type="ECO:0000256" key="7">
    <source>
        <dbReference type="SAM" id="Phobius"/>
    </source>
</evidence>
<evidence type="ECO:0000313" key="9">
    <source>
        <dbReference type="Proteomes" id="UP000186513"/>
    </source>
</evidence>
<feature type="transmembrane region" description="Helical" evidence="7">
    <location>
        <begin position="269"/>
        <end position="290"/>
    </location>
</feature>
<evidence type="ECO:0000256" key="3">
    <source>
        <dbReference type="ARBA" id="ARBA00022475"/>
    </source>
</evidence>
<feature type="transmembrane region" description="Helical" evidence="7">
    <location>
        <begin position="30"/>
        <end position="50"/>
    </location>
</feature>
<evidence type="ECO:0000256" key="2">
    <source>
        <dbReference type="ARBA" id="ARBA00022448"/>
    </source>
</evidence>
<dbReference type="Pfam" id="PF03547">
    <property type="entry name" value="Mem_trans"/>
    <property type="match status" value="2"/>
</dbReference>
<evidence type="ECO:0008006" key="10">
    <source>
        <dbReference type="Google" id="ProtNLM"/>
    </source>
</evidence>